<dbReference type="PIRSF" id="PIRSF026166">
    <property type="entry name" value="UCP026166"/>
    <property type="match status" value="1"/>
</dbReference>
<dbReference type="InterPro" id="IPR038770">
    <property type="entry name" value="Na+/solute_symporter_sf"/>
</dbReference>
<gene>
    <name evidence="2" type="ordered locus">Hbal_2557</name>
</gene>
<evidence type="ECO:0000256" key="1">
    <source>
        <dbReference type="SAM" id="Phobius"/>
    </source>
</evidence>
<dbReference type="STRING" id="582402.Hbal_2557"/>
<dbReference type="eggNOG" id="COG0385">
    <property type="taxonomic scope" value="Bacteria"/>
</dbReference>
<dbReference type="AlphaFoldDB" id="C6XP52"/>
<protein>
    <submittedName>
        <fullName evidence="2">Bile acid:sodium symporter</fullName>
    </submittedName>
</protein>
<keyword evidence="3" id="KW-1185">Reference proteome</keyword>
<feature type="transmembrane region" description="Helical" evidence="1">
    <location>
        <begin position="9"/>
        <end position="25"/>
    </location>
</feature>
<reference evidence="3" key="1">
    <citation type="journal article" date="2011" name="J. Bacteriol.">
        <title>Genome sequences of eight morphologically diverse alphaproteobacteria.</title>
        <authorList>
            <consortium name="US DOE Joint Genome Institute"/>
            <person name="Brown P.J."/>
            <person name="Kysela D.T."/>
            <person name="Buechlein A."/>
            <person name="Hemmerich C."/>
            <person name="Brun Y.V."/>
        </authorList>
    </citation>
    <scope>NUCLEOTIDE SEQUENCE [LARGE SCALE GENOMIC DNA]</scope>
    <source>
        <strain evidence="3">ATCC 49814 / DSM 5838 / IFAM 1418</strain>
    </source>
</reference>
<dbReference type="Proteomes" id="UP000002745">
    <property type="component" value="Chromosome"/>
</dbReference>
<feature type="transmembrane region" description="Helical" evidence="1">
    <location>
        <begin position="292"/>
        <end position="314"/>
    </location>
</feature>
<feature type="transmembrane region" description="Helical" evidence="1">
    <location>
        <begin position="31"/>
        <end position="49"/>
    </location>
</feature>
<organism evidence="2 3">
    <name type="scientific">Hirschia baltica (strain ATCC 49814 / DSM 5838 / IFAM 1418)</name>
    <dbReference type="NCBI Taxonomy" id="582402"/>
    <lineage>
        <taxon>Bacteria</taxon>
        <taxon>Pseudomonadati</taxon>
        <taxon>Pseudomonadota</taxon>
        <taxon>Alphaproteobacteria</taxon>
        <taxon>Hyphomonadales</taxon>
        <taxon>Hyphomonadaceae</taxon>
        <taxon>Hirschia</taxon>
    </lineage>
</organism>
<dbReference type="Pfam" id="PF13593">
    <property type="entry name" value="SBF_like"/>
    <property type="match status" value="1"/>
</dbReference>
<feature type="transmembrane region" description="Helical" evidence="1">
    <location>
        <begin position="231"/>
        <end position="252"/>
    </location>
</feature>
<sequence>MKKFLPDKFVLTMLCIVLLAFLFPYPASPDFFIDLTLVTQIGIALVFFLHGANLEPSKLVASLKNWKAHGLTQATTFILFPVLGLAIYYSTGDVLAKELRLGIFFLTALPSTISSSIAMTALARGSVPVAVFNATLSSLFGMIITPTLIALVSTSALGNMSLLSSVQDIAQTLLAPFILGQLARPIIQKVVSKHKWILNRLDRGVILLIIYVSFAKSTIENVWSQFSAMQFGLTAIIVLTILALTITTTTFLARKLNLSLEDEIAAVFCGSTKSLANGAPIAQILFAGSPQLALIMLPLMLYHQLQLIACATLARKYADKAMETND</sequence>
<dbReference type="HOGENOM" id="CLU_039013_1_0_5"/>
<dbReference type="RefSeq" id="WP_015828382.1">
    <property type="nucleotide sequence ID" value="NC_012982.1"/>
</dbReference>
<feature type="transmembrane region" description="Helical" evidence="1">
    <location>
        <begin position="201"/>
        <end position="219"/>
    </location>
</feature>
<evidence type="ECO:0000313" key="3">
    <source>
        <dbReference type="Proteomes" id="UP000002745"/>
    </source>
</evidence>
<dbReference type="InterPro" id="IPR016833">
    <property type="entry name" value="Put_Na-Bile_cotransptr"/>
</dbReference>
<feature type="transmembrane region" description="Helical" evidence="1">
    <location>
        <begin position="130"/>
        <end position="154"/>
    </location>
</feature>
<keyword evidence="1" id="KW-0472">Membrane</keyword>
<dbReference type="OrthoDB" id="9792271at2"/>
<dbReference type="Gene3D" id="1.20.1530.20">
    <property type="match status" value="1"/>
</dbReference>
<dbReference type="EMBL" id="CP001678">
    <property type="protein sequence ID" value="ACT60232.1"/>
    <property type="molecule type" value="Genomic_DNA"/>
</dbReference>
<keyword evidence="1" id="KW-0812">Transmembrane</keyword>
<evidence type="ECO:0000313" key="2">
    <source>
        <dbReference type="EMBL" id="ACT60232.1"/>
    </source>
</evidence>
<feature type="transmembrane region" description="Helical" evidence="1">
    <location>
        <begin position="101"/>
        <end position="123"/>
    </location>
</feature>
<dbReference type="PANTHER" id="PTHR18640">
    <property type="entry name" value="SOLUTE CARRIER FAMILY 10 MEMBER 7"/>
    <property type="match status" value="1"/>
</dbReference>
<proteinExistence type="predicted"/>
<keyword evidence="1" id="KW-1133">Transmembrane helix</keyword>
<dbReference type="PANTHER" id="PTHR18640:SF5">
    <property type="entry name" value="SODIUM_BILE ACID COTRANSPORTER 7"/>
    <property type="match status" value="1"/>
</dbReference>
<dbReference type="KEGG" id="hba:Hbal_2557"/>
<feature type="transmembrane region" description="Helical" evidence="1">
    <location>
        <begin position="70"/>
        <end position="89"/>
    </location>
</feature>
<accession>C6XP52</accession>
<name>C6XP52_HIRBI</name>
<dbReference type="GO" id="GO:0005886">
    <property type="term" value="C:plasma membrane"/>
    <property type="evidence" value="ECO:0007669"/>
    <property type="project" value="TreeGrafter"/>
</dbReference>